<evidence type="ECO:0000313" key="1">
    <source>
        <dbReference type="EMBL" id="KAK8991052.1"/>
    </source>
</evidence>
<sequence length="316" mass="34076">MKEDLRSVGSGNPVLVAATLLRPSLGNHNNIVVGMKEVEQAHSMHDAMDIQNNQVMVDGTIVLEKSVPTVVDKGKASYATMATKGSGVGEISLNGGNLQLIDLDNNYFLGVDAVPGTTVEVVNKHPSGANTIGRKSGQELKESRPAREVILNVAYVESNLGRKKKVASKGLEAINVVPIVNEQDVEVIPHTNAQQPEQHMKISIKENYDGNSTPEGEKIVKPHNYMGKGMKKGGKHEIQLRKPSEMRLPSKSSVKDWVQNLSQQLQEARHQSIVNNSDPVEEGLTTTTAQLILGGVASPVTDSKDLKVTIEVDSSA</sequence>
<evidence type="ECO:0000313" key="2">
    <source>
        <dbReference type="Proteomes" id="UP001396334"/>
    </source>
</evidence>
<keyword evidence="2" id="KW-1185">Reference proteome</keyword>
<protein>
    <submittedName>
        <fullName evidence="1">Uncharacterized protein</fullName>
    </submittedName>
</protein>
<gene>
    <name evidence="1" type="ORF">V6N11_062077</name>
</gene>
<dbReference type="EMBL" id="JBBPBN010000052">
    <property type="protein sequence ID" value="KAK8991052.1"/>
    <property type="molecule type" value="Genomic_DNA"/>
</dbReference>
<reference evidence="1 2" key="1">
    <citation type="journal article" date="2024" name="G3 (Bethesda)">
        <title>Genome assembly of Hibiscus sabdariffa L. provides insights into metabolisms of medicinal natural products.</title>
        <authorList>
            <person name="Kim T."/>
        </authorList>
    </citation>
    <scope>NUCLEOTIDE SEQUENCE [LARGE SCALE GENOMIC DNA]</scope>
    <source>
        <strain evidence="1">TK-2024</strain>
        <tissue evidence="1">Old leaves</tissue>
    </source>
</reference>
<comment type="caution">
    <text evidence="1">The sequence shown here is derived from an EMBL/GenBank/DDBJ whole genome shotgun (WGS) entry which is preliminary data.</text>
</comment>
<organism evidence="1 2">
    <name type="scientific">Hibiscus sabdariffa</name>
    <name type="common">roselle</name>
    <dbReference type="NCBI Taxonomy" id="183260"/>
    <lineage>
        <taxon>Eukaryota</taxon>
        <taxon>Viridiplantae</taxon>
        <taxon>Streptophyta</taxon>
        <taxon>Embryophyta</taxon>
        <taxon>Tracheophyta</taxon>
        <taxon>Spermatophyta</taxon>
        <taxon>Magnoliopsida</taxon>
        <taxon>eudicotyledons</taxon>
        <taxon>Gunneridae</taxon>
        <taxon>Pentapetalae</taxon>
        <taxon>rosids</taxon>
        <taxon>malvids</taxon>
        <taxon>Malvales</taxon>
        <taxon>Malvaceae</taxon>
        <taxon>Malvoideae</taxon>
        <taxon>Hibiscus</taxon>
    </lineage>
</organism>
<dbReference type="Proteomes" id="UP001396334">
    <property type="component" value="Unassembled WGS sequence"/>
</dbReference>
<name>A0ABR2PRX4_9ROSI</name>
<accession>A0ABR2PRX4</accession>
<proteinExistence type="predicted"/>